<sequence length="482" mass="54330">MSLFRRLVKKIEVPDEQTDPNETHQWSNFDLAPTPKHERIWGSTTFAAFWRRYHIGFPVFSRTAYGMRGSYMAVGMRGSERLTSTQAASFFMFMLVQQGMTFFHARDLKYFYHVKSITVFITFHGILIWFMVKTRGARISEFVSTPMSHDSYLWLAARSFNAGLGAASSLTVNQGDMTRYATKPRDAIWSTMIMYPLANGILVAAAAKNMTGTAVWNMWSALDLILLQYDDNRGARFLVAMAAFFIALSYLGVNLATNCLPFGSDLSALFPRWFTIRRGQFLCSLLGVAIVPWKLLTSAAKFITFLSGYGYWLAPIAGILFADYWLISKGNIDISQIYTSNPLGRYWYARGWNWRAVVTTILSLLPCLPGFAQQIASGPLPGLSKIGTNLFYVSFVLTYTLAITLYLSLSYLFPRKYIAEHDLKRERFEQLADVGDARERDDEMLALGEDGSLGGGAAMDKTESKSEVEGIAYVEPARVEMR</sequence>
<dbReference type="PANTHER" id="PTHR30618:SF0">
    <property type="entry name" value="PURINE-URACIL PERMEASE NCS1"/>
    <property type="match status" value="1"/>
</dbReference>
<evidence type="ECO:0000256" key="4">
    <source>
        <dbReference type="ARBA" id="ARBA00022989"/>
    </source>
</evidence>
<feature type="transmembrane region" description="Helical" evidence="6">
    <location>
        <begin position="187"/>
        <end position="207"/>
    </location>
</feature>
<comment type="subcellular location">
    <subcellularLocation>
        <location evidence="1">Membrane</location>
        <topology evidence="1">Multi-pass membrane protein</topology>
    </subcellularLocation>
</comment>
<evidence type="ECO:0000256" key="1">
    <source>
        <dbReference type="ARBA" id="ARBA00004141"/>
    </source>
</evidence>
<keyword evidence="4 6" id="KW-1133">Transmembrane helix</keyword>
<dbReference type="GO" id="GO:0015205">
    <property type="term" value="F:nucleobase transmembrane transporter activity"/>
    <property type="evidence" value="ECO:0007669"/>
    <property type="project" value="TreeGrafter"/>
</dbReference>
<dbReference type="Proteomes" id="UP001342314">
    <property type="component" value="Unassembled WGS sequence"/>
</dbReference>
<feature type="transmembrane region" description="Helical" evidence="6">
    <location>
        <begin position="111"/>
        <end position="132"/>
    </location>
</feature>
<gene>
    <name evidence="7" type="ORF">Rhopal_000554-T1</name>
</gene>
<feature type="transmembrane region" description="Helical" evidence="6">
    <location>
        <begin position="237"/>
        <end position="260"/>
    </location>
</feature>
<dbReference type="EMBL" id="BQKY01000001">
    <property type="protein sequence ID" value="GJN87599.1"/>
    <property type="molecule type" value="Genomic_DNA"/>
</dbReference>
<keyword evidence="5 6" id="KW-0472">Membrane</keyword>
<keyword evidence="3 6" id="KW-0812">Transmembrane</keyword>
<evidence type="ECO:0000256" key="6">
    <source>
        <dbReference type="SAM" id="Phobius"/>
    </source>
</evidence>
<evidence type="ECO:0008006" key="9">
    <source>
        <dbReference type="Google" id="ProtNLM"/>
    </source>
</evidence>
<name>A0AAV5GCM6_9BASI</name>
<evidence type="ECO:0000256" key="3">
    <source>
        <dbReference type="ARBA" id="ARBA00022692"/>
    </source>
</evidence>
<dbReference type="InterPro" id="IPR001248">
    <property type="entry name" value="Pur-cyt_permease"/>
</dbReference>
<feature type="transmembrane region" description="Helical" evidence="6">
    <location>
        <begin position="309"/>
        <end position="327"/>
    </location>
</feature>
<proteinExistence type="inferred from homology"/>
<evidence type="ECO:0000256" key="5">
    <source>
        <dbReference type="ARBA" id="ARBA00023136"/>
    </source>
</evidence>
<dbReference type="AlphaFoldDB" id="A0AAV5GCM6"/>
<comment type="similarity">
    <text evidence="2">Belongs to the purine-cytosine permease (2.A.39) family.</text>
</comment>
<feature type="transmembrane region" description="Helical" evidence="6">
    <location>
        <begin position="352"/>
        <end position="371"/>
    </location>
</feature>
<comment type="caution">
    <text evidence="7">The sequence shown here is derived from an EMBL/GenBank/DDBJ whole genome shotgun (WGS) entry which is preliminary data.</text>
</comment>
<organism evidence="7 8">
    <name type="scientific">Rhodotorula paludigena</name>
    <dbReference type="NCBI Taxonomy" id="86838"/>
    <lineage>
        <taxon>Eukaryota</taxon>
        <taxon>Fungi</taxon>
        <taxon>Dikarya</taxon>
        <taxon>Basidiomycota</taxon>
        <taxon>Pucciniomycotina</taxon>
        <taxon>Microbotryomycetes</taxon>
        <taxon>Sporidiobolales</taxon>
        <taxon>Sporidiobolaceae</taxon>
        <taxon>Rhodotorula</taxon>
    </lineage>
</organism>
<accession>A0AAV5GCM6</accession>
<dbReference type="Pfam" id="PF02133">
    <property type="entry name" value="Transp_cyt_pur"/>
    <property type="match status" value="1"/>
</dbReference>
<evidence type="ECO:0000256" key="2">
    <source>
        <dbReference type="ARBA" id="ARBA00008974"/>
    </source>
</evidence>
<reference evidence="7 8" key="1">
    <citation type="submission" date="2021-12" db="EMBL/GenBank/DDBJ databases">
        <title>High titer production of polyol ester of fatty acids by Rhodotorula paludigena BS15 towards product separation-free biomass refinery.</title>
        <authorList>
            <person name="Mano J."/>
            <person name="Ono H."/>
            <person name="Tanaka T."/>
            <person name="Naito K."/>
            <person name="Sushida H."/>
            <person name="Ike M."/>
            <person name="Tokuyasu K."/>
            <person name="Kitaoka M."/>
        </authorList>
    </citation>
    <scope>NUCLEOTIDE SEQUENCE [LARGE SCALE GENOMIC DNA]</scope>
    <source>
        <strain evidence="7 8">BS15</strain>
    </source>
</reference>
<dbReference type="Gene3D" id="1.10.4160.10">
    <property type="entry name" value="Hydantoin permease"/>
    <property type="match status" value="1"/>
</dbReference>
<evidence type="ECO:0000313" key="8">
    <source>
        <dbReference type="Proteomes" id="UP001342314"/>
    </source>
</evidence>
<feature type="transmembrane region" description="Helical" evidence="6">
    <location>
        <begin position="281"/>
        <end position="303"/>
    </location>
</feature>
<feature type="transmembrane region" description="Helical" evidence="6">
    <location>
        <begin position="391"/>
        <end position="413"/>
    </location>
</feature>
<protein>
    <recommendedName>
        <fullName evidence="9">Allantoin permease</fullName>
    </recommendedName>
</protein>
<dbReference type="PANTHER" id="PTHR30618">
    <property type="entry name" value="NCS1 FAMILY PURINE/PYRIMIDINE TRANSPORTER"/>
    <property type="match status" value="1"/>
</dbReference>
<dbReference type="InterPro" id="IPR045225">
    <property type="entry name" value="Uracil/uridine/allantoin_perm"/>
</dbReference>
<dbReference type="GO" id="GO:0005886">
    <property type="term" value="C:plasma membrane"/>
    <property type="evidence" value="ECO:0007669"/>
    <property type="project" value="TreeGrafter"/>
</dbReference>
<keyword evidence="8" id="KW-1185">Reference proteome</keyword>
<evidence type="ECO:0000313" key="7">
    <source>
        <dbReference type="EMBL" id="GJN87599.1"/>
    </source>
</evidence>